<dbReference type="InterPro" id="IPR012337">
    <property type="entry name" value="RNaseH-like_sf"/>
</dbReference>
<reference evidence="3" key="1">
    <citation type="submission" date="2022-04" db="EMBL/GenBank/DDBJ databases">
        <title>A functionally conserved STORR gene fusion in Papaver species that diverged 16.8 million years ago.</title>
        <authorList>
            <person name="Catania T."/>
        </authorList>
    </citation>
    <scope>NUCLEOTIDE SEQUENCE</scope>
    <source>
        <strain evidence="3">S-188037</strain>
    </source>
</reference>
<evidence type="ECO:0000256" key="1">
    <source>
        <dbReference type="ARBA" id="ARBA00022722"/>
    </source>
</evidence>
<evidence type="ECO:0008006" key="5">
    <source>
        <dbReference type="Google" id="ProtNLM"/>
    </source>
</evidence>
<dbReference type="InterPro" id="IPR051132">
    <property type="entry name" value="3-5_Exonuclease_domain"/>
</dbReference>
<gene>
    <name evidence="3" type="ORF">MKW98_021157</name>
</gene>
<comment type="caution">
    <text evidence="3">The sequence shown here is derived from an EMBL/GenBank/DDBJ whole genome shotgun (WGS) entry which is preliminary data.</text>
</comment>
<name>A0AAD4XU05_9MAGN</name>
<dbReference type="GO" id="GO:0008408">
    <property type="term" value="F:3'-5' exonuclease activity"/>
    <property type="evidence" value="ECO:0007669"/>
    <property type="project" value="TreeGrafter"/>
</dbReference>
<keyword evidence="4" id="KW-1185">Reference proteome</keyword>
<dbReference type="SUPFAM" id="SSF53098">
    <property type="entry name" value="Ribonuclease H-like"/>
    <property type="match status" value="1"/>
</dbReference>
<evidence type="ECO:0000256" key="2">
    <source>
        <dbReference type="ARBA" id="ARBA00022801"/>
    </source>
</evidence>
<dbReference type="EMBL" id="JAJJMB010004025">
    <property type="protein sequence ID" value="KAI3944699.1"/>
    <property type="molecule type" value="Genomic_DNA"/>
</dbReference>
<dbReference type="GO" id="GO:0005634">
    <property type="term" value="C:nucleus"/>
    <property type="evidence" value="ECO:0007669"/>
    <property type="project" value="TreeGrafter"/>
</dbReference>
<evidence type="ECO:0000313" key="3">
    <source>
        <dbReference type="EMBL" id="KAI3944699.1"/>
    </source>
</evidence>
<protein>
    <recommendedName>
        <fullName evidence="5">3'-5' exonuclease domain-containing protein</fullName>
    </recommendedName>
</protein>
<proteinExistence type="predicted"/>
<dbReference type="GO" id="GO:0005737">
    <property type="term" value="C:cytoplasm"/>
    <property type="evidence" value="ECO:0007669"/>
    <property type="project" value="TreeGrafter"/>
</dbReference>
<evidence type="ECO:0000313" key="4">
    <source>
        <dbReference type="Proteomes" id="UP001202328"/>
    </source>
</evidence>
<keyword evidence="1" id="KW-0540">Nuclease</keyword>
<dbReference type="PANTHER" id="PTHR13620">
    <property type="entry name" value="3-5 EXONUCLEASE"/>
    <property type="match status" value="1"/>
</dbReference>
<accession>A0AAD4XU05</accession>
<dbReference type="Proteomes" id="UP001202328">
    <property type="component" value="Unassembled WGS sequence"/>
</dbReference>
<dbReference type="InterPro" id="IPR036397">
    <property type="entry name" value="RNaseH_sf"/>
</dbReference>
<dbReference type="PANTHER" id="PTHR13620:SF105">
    <property type="entry name" value="OS01G0737700 PROTEIN"/>
    <property type="match status" value="1"/>
</dbReference>
<dbReference type="GO" id="GO:0003676">
    <property type="term" value="F:nucleic acid binding"/>
    <property type="evidence" value="ECO:0007669"/>
    <property type="project" value="InterPro"/>
</dbReference>
<dbReference type="AlphaFoldDB" id="A0AAD4XU05"/>
<organism evidence="3 4">
    <name type="scientific">Papaver atlanticum</name>
    <dbReference type="NCBI Taxonomy" id="357466"/>
    <lineage>
        <taxon>Eukaryota</taxon>
        <taxon>Viridiplantae</taxon>
        <taxon>Streptophyta</taxon>
        <taxon>Embryophyta</taxon>
        <taxon>Tracheophyta</taxon>
        <taxon>Spermatophyta</taxon>
        <taxon>Magnoliopsida</taxon>
        <taxon>Ranunculales</taxon>
        <taxon>Papaveraceae</taxon>
        <taxon>Papaveroideae</taxon>
        <taxon>Papaver</taxon>
    </lineage>
</organism>
<keyword evidence="2" id="KW-0378">Hydrolase</keyword>
<sequence length="181" mass="20877">MSSTSSAKKHTSIEVVEKKTETHHTFKVKYYNDKIYTTVTHTASVVDQWIEGVDTTFAVKLKLENLVVGLDIERVRNNKVDFFGRDKNQVPKTLVDFLNDQRIKFVGAGIDFLADKILFGTRGLYQSELNSLVNIMLGKHLHHEPKFTRITLSRWDRDILKNEKVEYACLDAYTSSSHKRN</sequence>
<dbReference type="Gene3D" id="3.30.420.10">
    <property type="entry name" value="Ribonuclease H-like superfamily/Ribonuclease H"/>
    <property type="match status" value="1"/>
</dbReference>